<feature type="transmembrane region" description="Helical" evidence="6">
    <location>
        <begin position="256"/>
        <end position="275"/>
    </location>
</feature>
<evidence type="ECO:0000313" key="8">
    <source>
        <dbReference type="EMBL" id="MCJ0766053.1"/>
    </source>
</evidence>
<dbReference type="AlphaFoldDB" id="A0A9X2APR1"/>
<feature type="transmembrane region" description="Helical" evidence="6">
    <location>
        <begin position="193"/>
        <end position="213"/>
    </location>
</feature>
<feature type="transmembrane region" description="Helical" evidence="6">
    <location>
        <begin position="41"/>
        <end position="58"/>
    </location>
</feature>
<feature type="transmembrane region" description="Helical" evidence="6">
    <location>
        <begin position="108"/>
        <end position="128"/>
    </location>
</feature>
<feature type="domain" description="EamA" evidence="7">
    <location>
        <begin position="164"/>
        <end position="298"/>
    </location>
</feature>
<dbReference type="InterPro" id="IPR037185">
    <property type="entry name" value="EmrE-like"/>
</dbReference>
<comment type="subcellular location">
    <subcellularLocation>
        <location evidence="1">Membrane</location>
        <topology evidence="1">Multi-pass membrane protein</topology>
    </subcellularLocation>
</comment>
<evidence type="ECO:0000256" key="3">
    <source>
        <dbReference type="ARBA" id="ARBA00022692"/>
    </source>
</evidence>
<feature type="transmembrane region" description="Helical" evidence="6">
    <location>
        <begin position="225"/>
        <end position="244"/>
    </location>
</feature>
<dbReference type="SUPFAM" id="SSF103481">
    <property type="entry name" value="Multidrug resistance efflux transporter EmrE"/>
    <property type="match status" value="2"/>
</dbReference>
<sequence length="301" mass="31081">MKNSTVSALAWGGVLLAGALWGGGALVAQFVMVHGMSPQSLALARFACGLPLLWWWHLRQPAPSARAGRWGGLSWRERAMVAGTGVAMALNVSCWFAGIAALGAALPTVISVCCAPVIVSVVSMLRGYERPTGRLLAALLLASAGVALMVFPANGWVWPQHYLAGLAWSFASAGLHALVVLGNARMPSRVTAVTASAWGMTAAAGCMALLVLGQGLPTWPHGGPAWLGVAYTGVVTTSVAYLLFAWGARRLGPTAAGICTLTEPLVATLLAAGLLSEPLAPRQWLGAAGLGLAMLLLMRRA</sequence>
<feature type="transmembrane region" description="Helical" evidence="6">
    <location>
        <begin position="79"/>
        <end position="102"/>
    </location>
</feature>
<feature type="transmembrane region" description="Helical" evidence="6">
    <location>
        <begin position="135"/>
        <end position="156"/>
    </location>
</feature>
<keyword evidence="9" id="KW-1185">Reference proteome</keyword>
<reference evidence="8" key="1">
    <citation type="submission" date="2022-03" db="EMBL/GenBank/DDBJ databases">
        <authorList>
            <person name="Woo C.Y."/>
        </authorList>
    </citation>
    <scope>NUCLEOTIDE SEQUENCE</scope>
    <source>
        <strain evidence="8">CYS-02</strain>
    </source>
</reference>
<proteinExistence type="inferred from homology"/>
<evidence type="ECO:0000256" key="1">
    <source>
        <dbReference type="ARBA" id="ARBA00004141"/>
    </source>
</evidence>
<evidence type="ECO:0000313" key="9">
    <source>
        <dbReference type="Proteomes" id="UP001139447"/>
    </source>
</evidence>
<dbReference type="EMBL" id="JALGBI010000003">
    <property type="protein sequence ID" value="MCJ0766053.1"/>
    <property type="molecule type" value="Genomic_DNA"/>
</dbReference>
<dbReference type="PANTHER" id="PTHR32322">
    <property type="entry name" value="INNER MEMBRANE TRANSPORTER"/>
    <property type="match status" value="1"/>
</dbReference>
<dbReference type="Proteomes" id="UP001139447">
    <property type="component" value="Unassembled WGS sequence"/>
</dbReference>
<dbReference type="Pfam" id="PF00892">
    <property type="entry name" value="EamA"/>
    <property type="match status" value="2"/>
</dbReference>
<evidence type="ECO:0000256" key="2">
    <source>
        <dbReference type="ARBA" id="ARBA00007362"/>
    </source>
</evidence>
<dbReference type="InterPro" id="IPR000620">
    <property type="entry name" value="EamA_dom"/>
</dbReference>
<name>A0A9X2APR1_9BURK</name>
<evidence type="ECO:0000256" key="4">
    <source>
        <dbReference type="ARBA" id="ARBA00022989"/>
    </source>
</evidence>
<feature type="domain" description="EamA" evidence="7">
    <location>
        <begin position="14"/>
        <end position="150"/>
    </location>
</feature>
<keyword evidence="5 6" id="KW-0472">Membrane</keyword>
<keyword evidence="4 6" id="KW-1133">Transmembrane helix</keyword>
<dbReference type="RefSeq" id="WP_243309628.1">
    <property type="nucleotide sequence ID" value="NZ_JALGBI010000003.1"/>
</dbReference>
<comment type="caution">
    <text evidence="8">The sequence shown here is derived from an EMBL/GenBank/DDBJ whole genome shotgun (WGS) entry which is preliminary data.</text>
</comment>
<accession>A0A9X2APR1</accession>
<evidence type="ECO:0000256" key="6">
    <source>
        <dbReference type="SAM" id="Phobius"/>
    </source>
</evidence>
<feature type="transmembrane region" description="Helical" evidence="6">
    <location>
        <begin position="281"/>
        <end position="298"/>
    </location>
</feature>
<evidence type="ECO:0000256" key="5">
    <source>
        <dbReference type="ARBA" id="ARBA00023136"/>
    </source>
</evidence>
<comment type="similarity">
    <text evidence="2">Belongs to the EamA transporter family.</text>
</comment>
<dbReference type="PANTHER" id="PTHR32322:SF2">
    <property type="entry name" value="EAMA DOMAIN-CONTAINING PROTEIN"/>
    <property type="match status" value="1"/>
</dbReference>
<dbReference type="GO" id="GO:0016020">
    <property type="term" value="C:membrane"/>
    <property type="evidence" value="ECO:0007669"/>
    <property type="project" value="UniProtKB-SubCell"/>
</dbReference>
<gene>
    <name evidence="8" type="ORF">MMF98_22795</name>
</gene>
<protein>
    <submittedName>
        <fullName evidence="8">DMT family transporter</fullName>
    </submittedName>
</protein>
<dbReference type="InterPro" id="IPR050638">
    <property type="entry name" value="AA-Vitamin_Transporters"/>
</dbReference>
<keyword evidence="3 6" id="KW-0812">Transmembrane</keyword>
<evidence type="ECO:0000259" key="7">
    <source>
        <dbReference type="Pfam" id="PF00892"/>
    </source>
</evidence>
<organism evidence="8 9">
    <name type="scientific">Variovorax terrae</name>
    <dbReference type="NCBI Taxonomy" id="2923278"/>
    <lineage>
        <taxon>Bacteria</taxon>
        <taxon>Pseudomonadati</taxon>
        <taxon>Pseudomonadota</taxon>
        <taxon>Betaproteobacteria</taxon>
        <taxon>Burkholderiales</taxon>
        <taxon>Comamonadaceae</taxon>
        <taxon>Variovorax</taxon>
    </lineage>
</organism>
<feature type="transmembrane region" description="Helical" evidence="6">
    <location>
        <begin position="162"/>
        <end position="181"/>
    </location>
</feature>